<organism evidence="2 3">
    <name type="scientific">Pocillopora meandrina</name>
    <dbReference type="NCBI Taxonomy" id="46732"/>
    <lineage>
        <taxon>Eukaryota</taxon>
        <taxon>Metazoa</taxon>
        <taxon>Cnidaria</taxon>
        <taxon>Anthozoa</taxon>
        <taxon>Hexacorallia</taxon>
        <taxon>Scleractinia</taxon>
        <taxon>Astrocoeniina</taxon>
        <taxon>Pocilloporidae</taxon>
        <taxon>Pocillopora</taxon>
    </lineage>
</organism>
<comment type="caution">
    <text evidence="2">The sequence shown here is derived from an EMBL/GenBank/DDBJ whole genome shotgun (WGS) entry which is preliminary data.</text>
</comment>
<feature type="region of interest" description="Disordered" evidence="1">
    <location>
        <begin position="47"/>
        <end position="114"/>
    </location>
</feature>
<name>A0AAU9WDC0_9CNID</name>
<reference evidence="2 3" key="1">
    <citation type="submission" date="2022-05" db="EMBL/GenBank/DDBJ databases">
        <authorList>
            <consortium name="Genoscope - CEA"/>
            <person name="William W."/>
        </authorList>
    </citation>
    <scope>NUCLEOTIDE SEQUENCE [LARGE SCALE GENOMIC DNA]</scope>
</reference>
<dbReference type="Proteomes" id="UP001159428">
    <property type="component" value="Unassembled WGS sequence"/>
</dbReference>
<keyword evidence="3" id="KW-1185">Reference proteome</keyword>
<evidence type="ECO:0000313" key="2">
    <source>
        <dbReference type="EMBL" id="CAH3108052.1"/>
    </source>
</evidence>
<accession>A0AAU9WDC0</accession>
<dbReference type="EMBL" id="CALNXJ010000011">
    <property type="protein sequence ID" value="CAH3108052.1"/>
    <property type="molecule type" value="Genomic_DNA"/>
</dbReference>
<feature type="non-terminal residue" evidence="2">
    <location>
        <position position="114"/>
    </location>
</feature>
<proteinExistence type="predicted"/>
<protein>
    <submittedName>
        <fullName evidence="2">Uncharacterized protein</fullName>
    </submittedName>
</protein>
<evidence type="ECO:0000313" key="3">
    <source>
        <dbReference type="Proteomes" id="UP001159428"/>
    </source>
</evidence>
<feature type="compositionally biased region" description="Basic and acidic residues" evidence="1">
    <location>
        <begin position="97"/>
        <end position="114"/>
    </location>
</feature>
<sequence length="114" mass="13890">MMFNSCKLYQLRVFSSTVKQEAEREEHYDRLLPLPIWQREQKEKAKKLLKEEKKKGRGDEEKRHGEVKQDQKETRRHRKDEEKKGEKKEKIRRRGNRALERKGRDCARDEGARI</sequence>
<gene>
    <name evidence="2" type="ORF">PMEA_00003087</name>
</gene>
<evidence type="ECO:0000256" key="1">
    <source>
        <dbReference type="SAM" id="MobiDB-lite"/>
    </source>
</evidence>
<feature type="compositionally biased region" description="Basic and acidic residues" evidence="1">
    <location>
        <begin position="47"/>
        <end position="89"/>
    </location>
</feature>
<dbReference type="AlphaFoldDB" id="A0AAU9WDC0"/>